<proteinExistence type="predicted"/>
<dbReference type="AlphaFoldDB" id="A0A565ATD9"/>
<reference evidence="4" key="1">
    <citation type="submission" date="2019-07" db="EMBL/GenBank/DDBJ databases">
        <authorList>
            <person name="Dittberner H."/>
        </authorList>
    </citation>
    <scope>NUCLEOTIDE SEQUENCE [LARGE SCALE GENOMIC DNA]</scope>
</reference>
<name>A0A565ATD9_9BRAS</name>
<gene>
    <name evidence="4" type="ORF">ANE_LOCUS2343</name>
</gene>
<protein>
    <recommendedName>
        <fullName evidence="3">RING-type domain-containing protein</fullName>
    </recommendedName>
</protein>
<evidence type="ECO:0000256" key="1">
    <source>
        <dbReference type="PROSITE-ProRule" id="PRU00175"/>
    </source>
</evidence>
<sequence>MGSVCCVAASVRDKDLPSRPGSGAIHNPMCSPPWSFRRDNRRRVADEIEEAPYHNTYVGSRVNRMNKMSLGLERGPRSERGSFPGNLATSASRNPANSEMGTTSMVLPPLMGTSAMIQSASDVSSTSPVCVQVKNLVDSPDIVSAGLPKPSSFSSVCDLPSAHTHLLPPRSTLSRRARGSPGQQLFRQVSDSPTLGLKSPNNYSASEGRSSFVLSTCSNDFATGSHFASSEGGWSMNAVCELVAQSQRERWSFDSEHLGSGRRRLSGCGSSRFSCSPSVDQQICGNCSKPLTERSSIARFDLPIAAVLACGHVYHAECLETMTSETEKYDPPCPICAIGEKHVAKISKKALKAEAELKARNYKRCKNRVIDSYVGSECNELQKMGKGEGKALKMDPSSSTKGSSSKSFLKWHFGSNSSKCSKPIARESTSKKSFWSRHSIIRRPSHSSSTIEGPSQRT</sequence>
<keyword evidence="1" id="KW-0863">Zinc-finger</keyword>
<evidence type="ECO:0000256" key="2">
    <source>
        <dbReference type="SAM" id="MobiDB-lite"/>
    </source>
</evidence>
<dbReference type="InterPro" id="IPR013083">
    <property type="entry name" value="Znf_RING/FYVE/PHD"/>
</dbReference>
<organism evidence="4 5">
    <name type="scientific">Arabis nemorensis</name>
    <dbReference type="NCBI Taxonomy" id="586526"/>
    <lineage>
        <taxon>Eukaryota</taxon>
        <taxon>Viridiplantae</taxon>
        <taxon>Streptophyta</taxon>
        <taxon>Embryophyta</taxon>
        <taxon>Tracheophyta</taxon>
        <taxon>Spermatophyta</taxon>
        <taxon>Magnoliopsida</taxon>
        <taxon>eudicotyledons</taxon>
        <taxon>Gunneridae</taxon>
        <taxon>Pentapetalae</taxon>
        <taxon>rosids</taxon>
        <taxon>malvids</taxon>
        <taxon>Brassicales</taxon>
        <taxon>Brassicaceae</taxon>
        <taxon>Arabideae</taxon>
        <taxon>Arabis</taxon>
    </lineage>
</organism>
<dbReference type="PANTHER" id="PTHR31150">
    <property type="entry name" value="EXPRESSED PROTEIN"/>
    <property type="match status" value="1"/>
</dbReference>
<dbReference type="Gene3D" id="3.30.40.10">
    <property type="entry name" value="Zinc/RING finger domain, C3HC4 (zinc finger)"/>
    <property type="match status" value="1"/>
</dbReference>
<evidence type="ECO:0000313" key="5">
    <source>
        <dbReference type="Proteomes" id="UP000489600"/>
    </source>
</evidence>
<dbReference type="PROSITE" id="PS50089">
    <property type="entry name" value="ZF_RING_2"/>
    <property type="match status" value="1"/>
</dbReference>
<dbReference type="PANTHER" id="PTHR31150:SF32">
    <property type="entry name" value="RING_U-BOX SUPERFAMILY PROTEIN"/>
    <property type="match status" value="1"/>
</dbReference>
<evidence type="ECO:0000259" key="3">
    <source>
        <dbReference type="PROSITE" id="PS50089"/>
    </source>
</evidence>
<accession>A0A565ATD9</accession>
<feature type="region of interest" description="Disordered" evidence="2">
    <location>
        <begin position="172"/>
        <end position="199"/>
    </location>
</feature>
<comment type="caution">
    <text evidence="4">The sequence shown here is derived from an EMBL/GenBank/DDBJ whole genome shotgun (WGS) entry which is preliminary data.</text>
</comment>
<feature type="region of interest" description="Disordered" evidence="2">
    <location>
        <begin position="72"/>
        <end position="100"/>
    </location>
</feature>
<keyword evidence="5" id="KW-1185">Reference proteome</keyword>
<dbReference type="InterPro" id="IPR001841">
    <property type="entry name" value="Znf_RING"/>
</dbReference>
<dbReference type="Proteomes" id="UP000489600">
    <property type="component" value="Unassembled WGS sequence"/>
</dbReference>
<feature type="compositionally biased region" description="Polar residues" evidence="2">
    <location>
        <begin position="87"/>
        <end position="100"/>
    </location>
</feature>
<feature type="region of interest" description="Disordered" evidence="2">
    <location>
        <begin position="388"/>
        <end position="458"/>
    </location>
</feature>
<keyword evidence="1" id="KW-0862">Zinc</keyword>
<dbReference type="EMBL" id="CABITT030000001">
    <property type="protein sequence ID" value="VVA91898.1"/>
    <property type="molecule type" value="Genomic_DNA"/>
</dbReference>
<dbReference type="OrthoDB" id="1938835at2759"/>
<evidence type="ECO:0000313" key="4">
    <source>
        <dbReference type="EMBL" id="VVA91898.1"/>
    </source>
</evidence>
<feature type="compositionally biased region" description="Polar residues" evidence="2">
    <location>
        <begin position="181"/>
        <end position="199"/>
    </location>
</feature>
<feature type="compositionally biased region" description="Low complexity" evidence="2">
    <location>
        <begin position="397"/>
        <end position="407"/>
    </location>
</feature>
<dbReference type="SUPFAM" id="SSF57850">
    <property type="entry name" value="RING/U-box"/>
    <property type="match status" value="1"/>
</dbReference>
<feature type="domain" description="RING-type" evidence="3">
    <location>
        <begin position="284"/>
        <end position="336"/>
    </location>
</feature>
<dbReference type="GO" id="GO:0008270">
    <property type="term" value="F:zinc ion binding"/>
    <property type="evidence" value="ECO:0007669"/>
    <property type="project" value="UniProtKB-KW"/>
</dbReference>
<dbReference type="SMART" id="SM00184">
    <property type="entry name" value="RING"/>
    <property type="match status" value="1"/>
</dbReference>
<keyword evidence="1" id="KW-0479">Metal-binding</keyword>